<dbReference type="RefSeq" id="XP_066911252.1">
    <property type="nucleotide sequence ID" value="XM_067055151.1"/>
</dbReference>
<proteinExistence type="predicted"/>
<organism evidence="1 2">
    <name type="scientific">Clytia hemisphaerica</name>
    <dbReference type="NCBI Taxonomy" id="252671"/>
    <lineage>
        <taxon>Eukaryota</taxon>
        <taxon>Metazoa</taxon>
        <taxon>Cnidaria</taxon>
        <taxon>Hydrozoa</taxon>
        <taxon>Hydroidolina</taxon>
        <taxon>Leptothecata</taxon>
        <taxon>Obeliida</taxon>
        <taxon>Clytiidae</taxon>
        <taxon>Clytia</taxon>
    </lineage>
</organism>
<dbReference type="GeneID" id="136798519"/>
<protein>
    <submittedName>
        <fullName evidence="1">Uncharacterized protein</fullName>
    </submittedName>
</protein>
<dbReference type="AlphaFoldDB" id="A0A7M5U2U8"/>
<name>A0A7M5U2U8_9CNID</name>
<dbReference type="EnsemblMetazoa" id="CLYHEMT005455.1">
    <property type="protein sequence ID" value="CLYHEMP005455.1"/>
    <property type="gene ID" value="CLYHEMG005455"/>
</dbReference>
<sequence>MFNQKGWSSVETITVNNLNTNGFINIDKAFQMFGGSVNCAQTSTVGINAADIKQSKHFQITGLEGFSYKHGCYADGFDYRFIGSKSGLLPLSNKLSLLNPHFFAMKDDSNPFGDEWSIAVFGKFYPCSDEPNNAFNADVKINDAGKTVMKVKDMKTFNAVWPHYYLSDHGEPLSSIHVFDLEKYMHFTPATTLRATLTDSNYEIIVEDEMLHLKANPDSNAALLALGRASQLKIKNTQRKSFCHNKHRKTNEIS</sequence>
<reference evidence="1" key="1">
    <citation type="submission" date="2021-01" db="UniProtKB">
        <authorList>
            <consortium name="EnsemblMetazoa"/>
        </authorList>
    </citation>
    <scope>IDENTIFICATION</scope>
</reference>
<evidence type="ECO:0000313" key="1">
    <source>
        <dbReference type="EnsemblMetazoa" id="CLYHEMP005455.1"/>
    </source>
</evidence>
<accession>A0A7M5U2U8</accession>
<evidence type="ECO:0000313" key="2">
    <source>
        <dbReference type="Proteomes" id="UP000594262"/>
    </source>
</evidence>
<dbReference type="Proteomes" id="UP000594262">
    <property type="component" value="Unplaced"/>
</dbReference>
<dbReference type="RefSeq" id="XP_066911251.1">
    <property type="nucleotide sequence ID" value="XM_067055150.1"/>
</dbReference>
<keyword evidence="2" id="KW-1185">Reference proteome</keyword>